<evidence type="ECO:0000313" key="3">
    <source>
        <dbReference type="Proteomes" id="UP000275076"/>
    </source>
</evidence>
<proteinExistence type="predicted"/>
<protein>
    <submittedName>
        <fullName evidence="2">Uncharacterized protein</fullName>
    </submittedName>
</protein>
<name>A0A3R9QFP9_9BACI</name>
<accession>A0A3R9QFP9</accession>
<keyword evidence="3" id="KW-1185">Reference proteome</keyword>
<evidence type="ECO:0000256" key="1">
    <source>
        <dbReference type="SAM" id="MobiDB-lite"/>
    </source>
</evidence>
<evidence type="ECO:0000313" key="2">
    <source>
        <dbReference type="EMBL" id="RSL29410.1"/>
    </source>
</evidence>
<organism evidence="2 3">
    <name type="scientific">Salibacterium salarium</name>
    <dbReference type="NCBI Taxonomy" id="284579"/>
    <lineage>
        <taxon>Bacteria</taxon>
        <taxon>Bacillati</taxon>
        <taxon>Bacillota</taxon>
        <taxon>Bacilli</taxon>
        <taxon>Bacillales</taxon>
        <taxon>Bacillaceae</taxon>
    </lineage>
</organism>
<dbReference type="Proteomes" id="UP000275076">
    <property type="component" value="Unassembled WGS sequence"/>
</dbReference>
<gene>
    <name evidence="2" type="ORF">D7Z54_31385</name>
</gene>
<comment type="caution">
    <text evidence="2">The sequence shown here is derived from an EMBL/GenBank/DDBJ whole genome shotgun (WGS) entry which is preliminary data.</text>
</comment>
<sequence>MCANLGERKERKAATPPQKSSSRRFPHTGSFPYEEAEALPGESVRLQRIPFSFKRRFTFS</sequence>
<reference evidence="2 3" key="1">
    <citation type="submission" date="2018-10" db="EMBL/GenBank/DDBJ databases">
        <title>Draft genome sequence of Bacillus salarius IM0101, isolated from a hypersaline soil in Inner Mongolia, China.</title>
        <authorList>
            <person name="Yamprayoonswat W."/>
            <person name="Boonvisut S."/>
            <person name="Jumpathong W."/>
            <person name="Sittihan S."/>
            <person name="Ruangsuj P."/>
            <person name="Wanthongcharoen S."/>
            <person name="Thongpramul N."/>
            <person name="Pimmason S."/>
            <person name="Yu B."/>
            <person name="Yasawong M."/>
        </authorList>
    </citation>
    <scope>NUCLEOTIDE SEQUENCE [LARGE SCALE GENOMIC DNA]</scope>
    <source>
        <strain evidence="2 3">IM0101</strain>
    </source>
</reference>
<feature type="region of interest" description="Disordered" evidence="1">
    <location>
        <begin position="1"/>
        <end position="31"/>
    </location>
</feature>
<dbReference type="AlphaFoldDB" id="A0A3R9QFP9"/>
<dbReference type="EMBL" id="RBVX01000069">
    <property type="protein sequence ID" value="RSL29410.1"/>
    <property type="molecule type" value="Genomic_DNA"/>
</dbReference>
<feature type="compositionally biased region" description="Basic and acidic residues" evidence="1">
    <location>
        <begin position="1"/>
        <end position="13"/>
    </location>
</feature>